<dbReference type="SUPFAM" id="SSF56204">
    <property type="entry name" value="Hect, E3 ligase catalytic domain"/>
    <property type="match status" value="1"/>
</dbReference>
<feature type="compositionally biased region" description="Basic residues" evidence="3">
    <location>
        <begin position="8"/>
        <end position="21"/>
    </location>
</feature>
<keyword evidence="1 2" id="KW-0833">Ubl conjugation pathway</keyword>
<protein>
    <recommendedName>
        <fullName evidence="4">HECT domain-containing protein</fullName>
    </recommendedName>
</protein>
<dbReference type="GO" id="GO:0004842">
    <property type="term" value="F:ubiquitin-protein transferase activity"/>
    <property type="evidence" value="ECO:0007669"/>
    <property type="project" value="InterPro"/>
</dbReference>
<gene>
    <name evidence="5" type="ORF">MEDL_30244</name>
</gene>
<accession>A0A8S3S3Z6</accession>
<evidence type="ECO:0000256" key="2">
    <source>
        <dbReference type="PROSITE-ProRule" id="PRU00104"/>
    </source>
</evidence>
<feature type="region of interest" description="Disordered" evidence="3">
    <location>
        <begin position="1"/>
        <end position="21"/>
    </location>
</feature>
<dbReference type="OrthoDB" id="6141057at2759"/>
<dbReference type="AlphaFoldDB" id="A0A8S3S3Z6"/>
<evidence type="ECO:0000259" key="4">
    <source>
        <dbReference type="PROSITE" id="PS50237"/>
    </source>
</evidence>
<evidence type="ECO:0000256" key="3">
    <source>
        <dbReference type="SAM" id="MobiDB-lite"/>
    </source>
</evidence>
<evidence type="ECO:0000256" key="1">
    <source>
        <dbReference type="ARBA" id="ARBA00022786"/>
    </source>
</evidence>
<reference evidence="5" key="1">
    <citation type="submission" date="2021-03" db="EMBL/GenBank/DDBJ databases">
        <authorList>
            <person name="Bekaert M."/>
        </authorList>
    </citation>
    <scope>NUCLEOTIDE SEQUENCE</scope>
</reference>
<evidence type="ECO:0000313" key="5">
    <source>
        <dbReference type="EMBL" id="CAG2216545.1"/>
    </source>
</evidence>
<sequence length="695" mass="78744">MLRDYTRPHKRQKTKQKPGPKAKIVRMKFYMLPDGCDLPKLSRKDPVIERHQSIGYGYPLTHYEDFKGKSMPIQLDLSQGDFKEKIRSLYTRLANKDFEIFTVSQQRELAPAPFNPPFYKEQKYQGTVIIKILDTVVQPQVPIDTETDMTADSMNSLPDIPPIQRNIPNPSTPRASTQTSATTPAATVTTANQIQSGINLNTVQNRSRAPQSLTSTPSAPSVLPDEWISLGTPLISANPRSRLIMEQDIDFAASLAIDREKDRKTASEGYKEGRTGDGMFLHFLNTKCLITGYIHLEVIEEISQLRQQSTVDDLVTIVLVLPDQKEIRKTVSKQTKSETLHLYVEATTEIVSAKLIYCGQVLGRQQQPLASFGITGSCRMNVEEAVLEESDESDLDEESDESDLDEVLEAEPVKTLHISDIADLEERRKRVQSALLPSKKITVKRENIVEDLMDQYRLHPDTVHHRLEVVFEGEEAALDVQGVTREMFSCFFYAMIVKFFFGHCHKIPTMDHRHLFNGTYEVIGKIISHAFILCNYIPTTLSPVVYILAGTGCVSDALLLTSFMQHVNEAEKNLIKHLMSANNFVYMQEKLFNLVSSHGGRELPTTANFKRVITDIARTTLIAAPLYPISCIKKGMDCYPLLWQGASETVVVNLLEQYHPTADKIINKIHYNHSEEPTLNLLEERAKNYFEHYIL</sequence>
<dbReference type="Gene3D" id="3.90.1750.10">
    <property type="entry name" value="Hect, E3 ligase catalytic domains"/>
    <property type="match status" value="1"/>
</dbReference>
<evidence type="ECO:0000313" key="6">
    <source>
        <dbReference type="Proteomes" id="UP000683360"/>
    </source>
</evidence>
<dbReference type="InterPro" id="IPR000569">
    <property type="entry name" value="HECT_dom"/>
</dbReference>
<keyword evidence="6" id="KW-1185">Reference proteome</keyword>
<dbReference type="InterPro" id="IPR035983">
    <property type="entry name" value="Hect_E3_ubiquitin_ligase"/>
</dbReference>
<dbReference type="EMBL" id="CAJPWZ010001484">
    <property type="protein sequence ID" value="CAG2216545.1"/>
    <property type="molecule type" value="Genomic_DNA"/>
</dbReference>
<feature type="domain" description="HECT" evidence="4">
    <location>
        <begin position="459"/>
        <end position="488"/>
    </location>
</feature>
<dbReference type="PROSITE" id="PS50237">
    <property type="entry name" value="HECT"/>
    <property type="match status" value="1"/>
</dbReference>
<name>A0A8S3S3Z6_MYTED</name>
<comment type="caution">
    <text evidence="5">The sequence shown here is derived from an EMBL/GenBank/DDBJ whole genome shotgun (WGS) entry which is preliminary data.</text>
</comment>
<organism evidence="5 6">
    <name type="scientific">Mytilus edulis</name>
    <name type="common">Blue mussel</name>
    <dbReference type="NCBI Taxonomy" id="6550"/>
    <lineage>
        <taxon>Eukaryota</taxon>
        <taxon>Metazoa</taxon>
        <taxon>Spiralia</taxon>
        <taxon>Lophotrochozoa</taxon>
        <taxon>Mollusca</taxon>
        <taxon>Bivalvia</taxon>
        <taxon>Autobranchia</taxon>
        <taxon>Pteriomorphia</taxon>
        <taxon>Mytilida</taxon>
        <taxon>Mytiloidea</taxon>
        <taxon>Mytilidae</taxon>
        <taxon>Mytilinae</taxon>
        <taxon>Mytilus</taxon>
    </lineage>
</organism>
<dbReference type="Proteomes" id="UP000683360">
    <property type="component" value="Unassembled WGS sequence"/>
</dbReference>
<proteinExistence type="predicted"/>
<comment type="caution">
    <text evidence="2">Lacks conserved residue(s) required for the propagation of feature annotation.</text>
</comment>